<keyword evidence="3" id="KW-0731">Sigma factor</keyword>
<dbReference type="CDD" id="cd06171">
    <property type="entry name" value="Sigma70_r4"/>
    <property type="match status" value="1"/>
</dbReference>
<evidence type="ECO:0000259" key="6">
    <source>
        <dbReference type="Pfam" id="PF08281"/>
    </source>
</evidence>
<evidence type="ECO:0000259" key="5">
    <source>
        <dbReference type="Pfam" id="PF04542"/>
    </source>
</evidence>
<comment type="caution">
    <text evidence="7">The sequence shown here is derived from an EMBL/GenBank/DDBJ whole genome shotgun (WGS) entry which is preliminary data.</text>
</comment>
<dbReference type="GO" id="GO:0003677">
    <property type="term" value="F:DNA binding"/>
    <property type="evidence" value="ECO:0007669"/>
    <property type="project" value="InterPro"/>
</dbReference>
<dbReference type="Pfam" id="PF08281">
    <property type="entry name" value="Sigma70_r4_2"/>
    <property type="match status" value="1"/>
</dbReference>
<dbReference type="InterPro" id="IPR036388">
    <property type="entry name" value="WH-like_DNA-bd_sf"/>
</dbReference>
<evidence type="ECO:0000313" key="8">
    <source>
        <dbReference type="Proteomes" id="UP000322139"/>
    </source>
</evidence>
<dbReference type="InterPro" id="IPR014284">
    <property type="entry name" value="RNA_pol_sigma-70_dom"/>
</dbReference>
<keyword evidence="4" id="KW-0804">Transcription</keyword>
<dbReference type="GO" id="GO:0016987">
    <property type="term" value="F:sigma factor activity"/>
    <property type="evidence" value="ECO:0007669"/>
    <property type="project" value="UniProtKB-KW"/>
</dbReference>
<sequence length="177" mass="20731">MGNHKERLILEWYEQYGTELFRFVWIMLGTKEGCDDIVHDTFLKAWSAIDRFEKKSSVKTWLFAIAKHKVLDEIRRQKRRRIFLGRLAESSIPSGLDVQKIVELKEEAKELMKQIQELKPNYRIVIILSKVEECTSKEIAEILGWSEAKVRKTLSRAIQVLRKEKQLKGGDGIEESI</sequence>
<keyword evidence="2" id="KW-0805">Transcription regulation</keyword>
<dbReference type="Gene3D" id="1.10.10.10">
    <property type="entry name" value="Winged helix-like DNA-binding domain superfamily/Winged helix DNA-binding domain"/>
    <property type="match status" value="1"/>
</dbReference>
<dbReference type="RefSeq" id="WP_148973146.1">
    <property type="nucleotide sequence ID" value="NZ_JBNIKT010000018.1"/>
</dbReference>
<protein>
    <submittedName>
        <fullName evidence="7">RNA polymerase sigma factor</fullName>
    </submittedName>
</protein>
<comment type="similarity">
    <text evidence="1">Belongs to the sigma-70 factor family. ECF subfamily.</text>
</comment>
<name>A0A5D4RQT3_9BACI</name>
<organism evidence="7 8">
    <name type="scientific">Bacillus infantis</name>
    <dbReference type="NCBI Taxonomy" id="324767"/>
    <lineage>
        <taxon>Bacteria</taxon>
        <taxon>Bacillati</taxon>
        <taxon>Bacillota</taxon>
        <taxon>Bacilli</taxon>
        <taxon>Bacillales</taxon>
        <taxon>Bacillaceae</taxon>
        <taxon>Bacillus</taxon>
    </lineage>
</organism>
<dbReference type="SUPFAM" id="SSF88659">
    <property type="entry name" value="Sigma3 and sigma4 domains of RNA polymerase sigma factors"/>
    <property type="match status" value="1"/>
</dbReference>
<evidence type="ECO:0000256" key="4">
    <source>
        <dbReference type="ARBA" id="ARBA00023163"/>
    </source>
</evidence>
<evidence type="ECO:0000313" key="7">
    <source>
        <dbReference type="EMBL" id="TYS52168.1"/>
    </source>
</evidence>
<dbReference type="Proteomes" id="UP000322139">
    <property type="component" value="Unassembled WGS sequence"/>
</dbReference>
<evidence type="ECO:0000256" key="1">
    <source>
        <dbReference type="ARBA" id="ARBA00010641"/>
    </source>
</evidence>
<dbReference type="InterPro" id="IPR039425">
    <property type="entry name" value="RNA_pol_sigma-70-like"/>
</dbReference>
<evidence type="ECO:0000256" key="3">
    <source>
        <dbReference type="ARBA" id="ARBA00023082"/>
    </source>
</evidence>
<feature type="domain" description="RNA polymerase sigma-70 region 2" evidence="5">
    <location>
        <begin position="13"/>
        <end position="80"/>
    </location>
</feature>
<dbReference type="InterPro" id="IPR013324">
    <property type="entry name" value="RNA_pol_sigma_r3/r4-like"/>
</dbReference>
<reference evidence="7 8" key="1">
    <citation type="submission" date="2019-08" db="EMBL/GenBank/DDBJ databases">
        <title>Bacillus genomes from the desert of Cuatro Cienegas, Coahuila.</title>
        <authorList>
            <person name="Olmedo-Alvarez G."/>
        </authorList>
    </citation>
    <scope>NUCLEOTIDE SEQUENCE [LARGE SCALE GENOMIC DNA]</scope>
    <source>
        <strain evidence="7 8">CH446_14T</strain>
    </source>
</reference>
<evidence type="ECO:0000256" key="2">
    <source>
        <dbReference type="ARBA" id="ARBA00023015"/>
    </source>
</evidence>
<dbReference type="InterPro" id="IPR013325">
    <property type="entry name" value="RNA_pol_sigma_r2"/>
</dbReference>
<accession>A0A5D4RQT3</accession>
<dbReference type="PANTHER" id="PTHR43133:SF46">
    <property type="entry name" value="RNA POLYMERASE SIGMA-70 FACTOR ECF SUBFAMILY"/>
    <property type="match status" value="1"/>
</dbReference>
<dbReference type="InterPro" id="IPR013249">
    <property type="entry name" value="RNA_pol_sigma70_r4_t2"/>
</dbReference>
<dbReference type="Gene3D" id="1.10.1740.10">
    <property type="match status" value="1"/>
</dbReference>
<dbReference type="Pfam" id="PF04542">
    <property type="entry name" value="Sigma70_r2"/>
    <property type="match status" value="1"/>
</dbReference>
<dbReference type="NCBIfam" id="TIGR02937">
    <property type="entry name" value="sigma70-ECF"/>
    <property type="match status" value="1"/>
</dbReference>
<proteinExistence type="inferred from homology"/>
<feature type="domain" description="RNA polymerase sigma factor 70 region 4 type 2" evidence="6">
    <location>
        <begin position="110"/>
        <end position="158"/>
    </location>
</feature>
<dbReference type="AlphaFoldDB" id="A0A5D4RQT3"/>
<dbReference type="GO" id="GO:0006352">
    <property type="term" value="P:DNA-templated transcription initiation"/>
    <property type="evidence" value="ECO:0007669"/>
    <property type="project" value="InterPro"/>
</dbReference>
<dbReference type="InterPro" id="IPR007627">
    <property type="entry name" value="RNA_pol_sigma70_r2"/>
</dbReference>
<gene>
    <name evidence="7" type="ORF">FZD51_01655</name>
</gene>
<dbReference type="SUPFAM" id="SSF88946">
    <property type="entry name" value="Sigma2 domain of RNA polymerase sigma factors"/>
    <property type="match status" value="1"/>
</dbReference>
<dbReference type="EMBL" id="VTER01000001">
    <property type="protein sequence ID" value="TYS52168.1"/>
    <property type="molecule type" value="Genomic_DNA"/>
</dbReference>
<dbReference type="PANTHER" id="PTHR43133">
    <property type="entry name" value="RNA POLYMERASE ECF-TYPE SIGMA FACTO"/>
    <property type="match status" value="1"/>
</dbReference>